<dbReference type="SMART" id="SM00175">
    <property type="entry name" value="RAB"/>
    <property type="match status" value="1"/>
</dbReference>
<feature type="compositionally biased region" description="Polar residues" evidence="3">
    <location>
        <begin position="69"/>
        <end position="79"/>
    </location>
</feature>
<feature type="region of interest" description="Disordered" evidence="3">
    <location>
        <begin position="530"/>
        <end position="550"/>
    </location>
</feature>
<evidence type="ECO:0000313" key="5">
    <source>
        <dbReference type="Proteomes" id="UP000748531"/>
    </source>
</evidence>
<dbReference type="SUPFAM" id="SSF52540">
    <property type="entry name" value="P-loop containing nucleoside triphosphate hydrolases"/>
    <property type="match status" value="1"/>
</dbReference>
<comment type="caution">
    <text evidence="4">The sequence shown here is derived from an EMBL/GenBank/DDBJ whole genome shotgun (WGS) entry which is preliminary data.</text>
</comment>
<protein>
    <submittedName>
        <fullName evidence="4">GTP-binding protein REM 1</fullName>
    </submittedName>
</protein>
<dbReference type="InterPro" id="IPR051641">
    <property type="entry name" value="RGK_GTP-binding_reg"/>
</dbReference>
<dbReference type="SMART" id="SM00173">
    <property type="entry name" value="RAS"/>
    <property type="match status" value="1"/>
</dbReference>
<evidence type="ECO:0000256" key="1">
    <source>
        <dbReference type="ARBA" id="ARBA00008846"/>
    </source>
</evidence>
<gene>
    <name evidence="4" type="ORF">PHET_00579</name>
</gene>
<dbReference type="EMBL" id="LUCH01000147">
    <property type="protein sequence ID" value="KAF5405963.1"/>
    <property type="molecule type" value="Genomic_DNA"/>
</dbReference>
<dbReference type="GO" id="GO:0005246">
    <property type="term" value="F:calcium channel regulator activity"/>
    <property type="evidence" value="ECO:0007669"/>
    <property type="project" value="TreeGrafter"/>
</dbReference>
<dbReference type="GO" id="GO:0005886">
    <property type="term" value="C:plasma membrane"/>
    <property type="evidence" value="ECO:0007669"/>
    <property type="project" value="TreeGrafter"/>
</dbReference>
<dbReference type="PROSITE" id="PS51419">
    <property type="entry name" value="RAB"/>
    <property type="match status" value="1"/>
</dbReference>
<sequence>MEFNDDFERFCQIAQRSPRDSLSPSCQNYDPGRRQTYGDHLNSPVIGNVKRSSSFRESRRAVHKRAERSSGNMSTTRSPTGADRHYSQCSPNGRSPVEVGRIPISYQYNPNKPKSTTGEMSHYEMDSQENFRGSLASPTLVRADRNRAGSMKETRRTPSTPKAGYRPSAPAVYPTFLSPDYMGHPHSPGRHSDSAADEDNLVTVRRFHRKKDGQIISKGDQNMPPEELYKSINPSDLYRASICLPRPSVSATPAIYTDDLSNHSHSSLSDSEVVEIPAITTTLVNSATLDYGQRPPLSRSPGSTLHSPNALRSELRNRSRSWAVVFQSNQGSPQSCSPPNADTFNLSELLTVQVLGASRVGKTSLCMQFQTSESLDVTLDSAMEDEQARVVTVEVNNVKFHLNVIDTNLIEEEFPANSESLIVETADAYVVVYAIDDRSSFITARSIVSHLLGHSKRSSAIMLTANKSDLVRTRAVPEEEGRNLAAVYSCPYYEISTALNHRVDELLVGTVMTIQEKRRLVDKERDRLERMAGGSGNPHGSFTTPGHRRSLTALRSPTSSIVKFFQKRFSRKNKQEHALL</sequence>
<evidence type="ECO:0000313" key="4">
    <source>
        <dbReference type="EMBL" id="KAF5405963.1"/>
    </source>
</evidence>
<dbReference type="PRINTS" id="PR00449">
    <property type="entry name" value="RASTRNSFRMNG"/>
</dbReference>
<proteinExistence type="inferred from homology"/>
<accession>A0A8J4STK1</accession>
<dbReference type="PROSITE" id="PS51421">
    <property type="entry name" value="RAS"/>
    <property type="match status" value="1"/>
</dbReference>
<dbReference type="AlphaFoldDB" id="A0A8J4STK1"/>
<comment type="similarity">
    <text evidence="1">Belongs to the small GTPase superfamily. RGK family.</text>
</comment>
<reference evidence="4" key="1">
    <citation type="submission" date="2019-05" db="EMBL/GenBank/DDBJ databases">
        <title>Annotation for the trematode Paragonimus heterotremus.</title>
        <authorList>
            <person name="Choi Y.-J."/>
        </authorList>
    </citation>
    <scope>NUCLEOTIDE SEQUENCE</scope>
    <source>
        <strain evidence="4">LC</strain>
    </source>
</reference>
<dbReference type="PANTHER" id="PTHR45775:SF6">
    <property type="entry name" value="RAD, GEM_KIR FAMILY MEMBER 2, ISOFORM C"/>
    <property type="match status" value="1"/>
</dbReference>
<name>A0A8J4STK1_9TREM</name>
<evidence type="ECO:0000256" key="3">
    <source>
        <dbReference type="SAM" id="MobiDB-lite"/>
    </source>
</evidence>
<keyword evidence="2" id="KW-0597">Phosphoprotein</keyword>
<feature type="region of interest" description="Disordered" evidence="3">
    <location>
        <begin position="16"/>
        <end position="98"/>
    </location>
</feature>
<dbReference type="PANTHER" id="PTHR45775">
    <property type="entry name" value="RAD, GEM/KIR FAMILY MEMBER 2, ISOFORM C"/>
    <property type="match status" value="1"/>
</dbReference>
<dbReference type="Gene3D" id="3.40.50.300">
    <property type="entry name" value="P-loop containing nucleotide triphosphate hydrolases"/>
    <property type="match status" value="1"/>
</dbReference>
<dbReference type="InterPro" id="IPR027417">
    <property type="entry name" value="P-loop_NTPase"/>
</dbReference>
<dbReference type="InterPro" id="IPR001806">
    <property type="entry name" value="Small_GTPase"/>
</dbReference>
<dbReference type="GO" id="GO:0003924">
    <property type="term" value="F:GTPase activity"/>
    <property type="evidence" value="ECO:0007669"/>
    <property type="project" value="InterPro"/>
</dbReference>
<dbReference type="GO" id="GO:0005525">
    <property type="term" value="F:GTP binding"/>
    <property type="evidence" value="ECO:0007669"/>
    <property type="project" value="InterPro"/>
</dbReference>
<keyword evidence="5" id="KW-1185">Reference proteome</keyword>
<feature type="region of interest" description="Disordered" evidence="3">
    <location>
        <begin position="147"/>
        <end position="169"/>
    </location>
</feature>
<dbReference type="Proteomes" id="UP000748531">
    <property type="component" value="Unassembled WGS sequence"/>
</dbReference>
<feature type="compositionally biased region" description="Basic and acidic residues" evidence="3">
    <location>
        <begin position="147"/>
        <end position="156"/>
    </location>
</feature>
<dbReference type="Pfam" id="PF00071">
    <property type="entry name" value="Ras"/>
    <property type="match status" value="1"/>
</dbReference>
<evidence type="ECO:0000256" key="2">
    <source>
        <dbReference type="ARBA" id="ARBA00022553"/>
    </source>
</evidence>
<dbReference type="OrthoDB" id="5239715at2759"/>
<organism evidence="4 5">
    <name type="scientific">Paragonimus heterotremus</name>
    <dbReference type="NCBI Taxonomy" id="100268"/>
    <lineage>
        <taxon>Eukaryota</taxon>
        <taxon>Metazoa</taxon>
        <taxon>Spiralia</taxon>
        <taxon>Lophotrochozoa</taxon>
        <taxon>Platyhelminthes</taxon>
        <taxon>Trematoda</taxon>
        <taxon>Digenea</taxon>
        <taxon>Plagiorchiida</taxon>
        <taxon>Troglotremata</taxon>
        <taxon>Troglotrematidae</taxon>
        <taxon>Paragonimus</taxon>
    </lineage>
</organism>